<evidence type="ECO:0000259" key="8">
    <source>
        <dbReference type="Pfam" id="PF08439"/>
    </source>
</evidence>
<keyword evidence="1 6" id="KW-0645">Protease</keyword>
<evidence type="ECO:0000313" key="10">
    <source>
        <dbReference type="Proteomes" id="UP000501676"/>
    </source>
</evidence>
<reference evidence="9 10" key="1">
    <citation type="submission" date="2020-02" db="EMBL/GenBank/DDBJ databases">
        <title>Complete genome sequences of six Lactobacillus iners strains isolated from the human vagina.</title>
        <authorList>
            <person name="France M.T."/>
            <person name="Rutt L."/>
            <person name="Narina S."/>
            <person name="Arbaugh S."/>
            <person name="Humphrys M.S."/>
            <person name="Ma B."/>
            <person name="Hayward M.R."/>
            <person name="Relman D."/>
            <person name="Kwon D.S."/>
            <person name="Ravel J."/>
        </authorList>
    </citation>
    <scope>NUCLEOTIDE SEQUENCE [LARGE SCALE GENOMIC DNA]</scope>
    <source>
        <strain evidence="9 10">C0210C1</strain>
    </source>
</reference>
<sequence>MATPYRKDVEVDLTWDLTRIFKNDQEWEKEFAKIQQEIAELTTLKGKLSTSGTDLYENFSKILKVSREIEKVYVYSTLSSDQDTNNSHYLGFVARVQSLYNDFSAATAFVDPEILDIPEKTIEQFKKDEPRLAEFAHRLDTLNQKRKHTLSSDQEKIIAAASDALNTSENTYNILTNSDMEYGYVEDEDGNTEQLSDGLYSNLIQSQNREVRKQAFDTMFATYGQFENSLASTLSGVVKAHNYNAKMHKYHSAREASLNENGVPTVVYDTLLAEVNKHINLLHRYVVLRKKLLKINDLQMYDMYVPLTGQPSDHYDINKAKKIALEALKPLGEDYLKVVKHIFNDRVIDVVETKNKATGAYSGGSYDTDPYILLNWEGNLDSLYTLVHETGHSVHSWYTNHSQKYIYSNYPIFVAEIASTTNENILTEYFLKNITDPKTRAFILNYYLDSFKGTLFRQTQFAEFEQFIHESDAKGEPLTAEILNQFYGDLNQRYYGSSVTPGGQIAKEWSRIPHFYYNFYVYQYATGFAAATALSNNVVHGDKKQLEDYLNFLRSGSSDYPTEIMKKAGVDMTKADYLENAFATFEKRLNEFESLIGKF</sequence>
<evidence type="ECO:0000313" key="9">
    <source>
        <dbReference type="EMBL" id="QIH23432.1"/>
    </source>
</evidence>
<evidence type="ECO:0000256" key="1">
    <source>
        <dbReference type="ARBA" id="ARBA00022670"/>
    </source>
</evidence>
<evidence type="ECO:0000256" key="3">
    <source>
        <dbReference type="ARBA" id="ARBA00022801"/>
    </source>
</evidence>
<dbReference type="PANTHER" id="PTHR11804">
    <property type="entry name" value="PROTEASE M3 THIMET OLIGOPEPTIDASE-RELATED"/>
    <property type="match status" value="1"/>
</dbReference>
<dbReference type="GO" id="GO:0046872">
    <property type="term" value="F:metal ion binding"/>
    <property type="evidence" value="ECO:0007669"/>
    <property type="project" value="UniProtKB-UniRule"/>
</dbReference>
<evidence type="ECO:0000256" key="5">
    <source>
        <dbReference type="ARBA" id="ARBA00023049"/>
    </source>
</evidence>
<dbReference type="InterPro" id="IPR045090">
    <property type="entry name" value="Pept_M3A_M3B"/>
</dbReference>
<organism evidence="9 10">
    <name type="scientific">Lactobacillus iners</name>
    <dbReference type="NCBI Taxonomy" id="147802"/>
    <lineage>
        <taxon>Bacteria</taxon>
        <taxon>Bacillati</taxon>
        <taxon>Bacillota</taxon>
        <taxon>Bacilli</taxon>
        <taxon>Lactobacillales</taxon>
        <taxon>Lactobacillaceae</taxon>
        <taxon>Lactobacillus</taxon>
    </lineage>
</organism>
<evidence type="ECO:0000256" key="4">
    <source>
        <dbReference type="ARBA" id="ARBA00022833"/>
    </source>
</evidence>
<dbReference type="Gene3D" id="1.10.287.830">
    <property type="entry name" value="putative peptidase helix hairpin domain like"/>
    <property type="match status" value="1"/>
</dbReference>
<dbReference type="NCBIfam" id="TIGR00181">
    <property type="entry name" value="pepF"/>
    <property type="match status" value="1"/>
</dbReference>
<dbReference type="EMBL" id="CP049228">
    <property type="protein sequence ID" value="QIH23432.1"/>
    <property type="molecule type" value="Genomic_DNA"/>
</dbReference>
<dbReference type="RefSeq" id="WP_102215406.1">
    <property type="nucleotide sequence ID" value="NZ_CP049225.1"/>
</dbReference>
<dbReference type="InterPro" id="IPR004438">
    <property type="entry name" value="Peptidase_M3B"/>
</dbReference>
<dbReference type="InterPro" id="IPR042088">
    <property type="entry name" value="OligoPept_F_C"/>
</dbReference>
<dbReference type="GO" id="GO:0004222">
    <property type="term" value="F:metalloendopeptidase activity"/>
    <property type="evidence" value="ECO:0007669"/>
    <property type="project" value="UniProtKB-UniRule"/>
</dbReference>
<evidence type="ECO:0000259" key="7">
    <source>
        <dbReference type="Pfam" id="PF01432"/>
    </source>
</evidence>
<dbReference type="Gene3D" id="1.20.140.70">
    <property type="entry name" value="Oligopeptidase f, N-terminal domain"/>
    <property type="match status" value="1"/>
</dbReference>
<dbReference type="GO" id="GO:0006518">
    <property type="term" value="P:peptide metabolic process"/>
    <property type="evidence" value="ECO:0007669"/>
    <property type="project" value="TreeGrafter"/>
</dbReference>
<keyword evidence="5 6" id="KW-0482">Metalloprotease</keyword>
<accession>A0A6G7B7R6</accession>
<protein>
    <recommendedName>
        <fullName evidence="6">Oligopeptidase F</fullName>
        <ecNumber evidence="6">3.4.24.-</ecNumber>
    </recommendedName>
</protein>
<proteinExistence type="inferred from homology"/>
<evidence type="ECO:0000256" key="6">
    <source>
        <dbReference type="RuleBase" id="RU368091"/>
    </source>
</evidence>
<keyword evidence="3 6" id="KW-0378">Hydrolase</keyword>
<evidence type="ECO:0000256" key="2">
    <source>
        <dbReference type="ARBA" id="ARBA00022723"/>
    </source>
</evidence>
<dbReference type="EC" id="3.4.24.-" evidence="6"/>
<dbReference type="Pfam" id="PF01432">
    <property type="entry name" value="Peptidase_M3"/>
    <property type="match status" value="1"/>
</dbReference>
<dbReference type="SUPFAM" id="SSF55486">
    <property type="entry name" value="Metalloproteases ('zincins'), catalytic domain"/>
    <property type="match status" value="1"/>
</dbReference>
<keyword evidence="4 6" id="KW-0862">Zinc</keyword>
<comment type="cofactor">
    <cofactor evidence="6">
        <name>Zn(2+)</name>
        <dbReference type="ChEBI" id="CHEBI:29105"/>
    </cofactor>
    <text evidence="6">Binds 1 zinc ion.</text>
</comment>
<feature type="domain" description="Peptidase M3A/M3B catalytic" evidence="7">
    <location>
        <begin position="203"/>
        <end position="583"/>
    </location>
</feature>
<dbReference type="Gene3D" id="1.10.1370.20">
    <property type="entry name" value="Oligoendopeptidase f, C-terminal domain"/>
    <property type="match status" value="1"/>
</dbReference>
<dbReference type="CDD" id="cd09608">
    <property type="entry name" value="M3B_PepF"/>
    <property type="match status" value="1"/>
</dbReference>
<gene>
    <name evidence="9" type="primary">pepF</name>
    <name evidence="9" type="ORF">G6Z83_01445</name>
</gene>
<keyword evidence="2 6" id="KW-0479">Metal-binding</keyword>
<dbReference type="InterPro" id="IPR001567">
    <property type="entry name" value="Pept_M3A_M3B_dom"/>
</dbReference>
<dbReference type="GO" id="GO:0006508">
    <property type="term" value="P:proteolysis"/>
    <property type="evidence" value="ECO:0007669"/>
    <property type="project" value="UniProtKB-KW"/>
</dbReference>
<dbReference type="InterPro" id="IPR013647">
    <property type="entry name" value="OligopepF_N_dom"/>
</dbReference>
<dbReference type="AlphaFoldDB" id="A0A6G7B7R6"/>
<dbReference type="PANTHER" id="PTHR11804:SF84">
    <property type="entry name" value="SACCHAROLYSIN"/>
    <property type="match status" value="1"/>
</dbReference>
<dbReference type="Pfam" id="PF08439">
    <property type="entry name" value="Peptidase_M3_N"/>
    <property type="match status" value="1"/>
</dbReference>
<comment type="function">
    <text evidence="6">Has oligopeptidase activity and degrades a variety of small bioactive peptides.</text>
</comment>
<feature type="domain" description="Oligopeptidase F N-terminal" evidence="8">
    <location>
        <begin position="113"/>
        <end position="182"/>
    </location>
</feature>
<comment type="similarity">
    <text evidence="6">Belongs to the peptidase M3B family.</text>
</comment>
<dbReference type="Proteomes" id="UP000501676">
    <property type="component" value="Chromosome"/>
</dbReference>
<name>A0A6G7B7R6_9LACO</name>